<reference evidence="1 2" key="1">
    <citation type="submission" date="2020-08" db="EMBL/GenBank/DDBJ databases">
        <title>Genomic Encyclopedia of Type Strains, Phase IV (KMG-IV): sequencing the most valuable type-strain genomes for metagenomic binning, comparative biology and taxonomic classification.</title>
        <authorList>
            <person name="Goeker M."/>
        </authorList>
    </citation>
    <scope>NUCLEOTIDE SEQUENCE [LARGE SCALE GENOMIC DNA]</scope>
    <source>
        <strain evidence="1 2">DSM 21793</strain>
    </source>
</reference>
<organism evidence="1 2">
    <name type="scientific">Phenylobacterium haematophilum</name>
    <dbReference type="NCBI Taxonomy" id="98513"/>
    <lineage>
        <taxon>Bacteria</taxon>
        <taxon>Pseudomonadati</taxon>
        <taxon>Pseudomonadota</taxon>
        <taxon>Alphaproteobacteria</taxon>
        <taxon>Caulobacterales</taxon>
        <taxon>Caulobacteraceae</taxon>
        <taxon>Phenylobacterium</taxon>
    </lineage>
</organism>
<accession>A0A840A834</accession>
<keyword evidence="2" id="KW-1185">Reference proteome</keyword>
<sequence length="61" mass="6802">MSNTYPVSRVKAAQEALITALEIHMEKGVFEPATCVVIRQDIDRSRKEMAALGRWAAELAQ</sequence>
<name>A0A840A834_9CAUL</name>
<protein>
    <submittedName>
        <fullName evidence="1">Uncharacterized protein</fullName>
    </submittedName>
</protein>
<gene>
    <name evidence="1" type="ORF">GGQ61_004099</name>
</gene>
<evidence type="ECO:0000313" key="2">
    <source>
        <dbReference type="Proteomes" id="UP000530564"/>
    </source>
</evidence>
<dbReference type="EMBL" id="JACIDK010000009">
    <property type="protein sequence ID" value="MBB3893357.1"/>
    <property type="molecule type" value="Genomic_DNA"/>
</dbReference>
<dbReference type="RefSeq" id="WP_183776867.1">
    <property type="nucleotide sequence ID" value="NZ_JACIDK010000009.1"/>
</dbReference>
<proteinExistence type="predicted"/>
<comment type="caution">
    <text evidence="1">The sequence shown here is derived from an EMBL/GenBank/DDBJ whole genome shotgun (WGS) entry which is preliminary data.</text>
</comment>
<evidence type="ECO:0000313" key="1">
    <source>
        <dbReference type="EMBL" id="MBB3893357.1"/>
    </source>
</evidence>
<dbReference type="AlphaFoldDB" id="A0A840A834"/>
<dbReference type="Proteomes" id="UP000530564">
    <property type="component" value="Unassembled WGS sequence"/>
</dbReference>